<comment type="catalytic activity">
    <reaction evidence="4">
        <text>Couples ATP hydrolysis with the unwinding of duplex DNA by translocating in the 3'-5' direction.</text>
        <dbReference type="EC" id="5.6.2.4"/>
    </reaction>
</comment>
<proteinExistence type="inferred from homology"/>
<sequence length="337" mass="38524">MSPQAPKPTTDKPKTTWNAQTIRAMVKRRTGKRACWWQIKVALAIWAGKDIVGVAATGAGKTLSFWIPILMAQEEGLHKTIIVVTPLNLLGKQNSSLLNDGDIAAGKYSVVTISPELLNDEPCKVLWNNAKFASRLMYMVFDEGHCVSQWGQTFRNEYLHVGTIRYLLPNTIPFYVASATLPQSILRDVSEILRLRPSQLEHIIRSNDRPNINLVIRPIEHALESYNDLAFLIPEGWKEGDPPPKKFAVFMDNTTHTEAATKAIHKRLPPHLRNKIRWFHATMTNQYRDENLEAFRKGEIWGLFVTDAFGMVRLRLNSFQILINRYFLLYRALTFPT</sequence>
<dbReference type="SMART" id="SM00487">
    <property type="entry name" value="DEXDc"/>
    <property type="match status" value="1"/>
</dbReference>
<dbReference type="GO" id="GO:0005737">
    <property type="term" value="C:cytoplasm"/>
    <property type="evidence" value="ECO:0007669"/>
    <property type="project" value="TreeGrafter"/>
</dbReference>
<evidence type="ECO:0000313" key="7">
    <source>
        <dbReference type="EMBL" id="KAE9405872.1"/>
    </source>
</evidence>
<keyword evidence="3" id="KW-0413">Isomerase</keyword>
<organism evidence="7 8">
    <name type="scientific">Gymnopus androsaceus JB14</name>
    <dbReference type="NCBI Taxonomy" id="1447944"/>
    <lineage>
        <taxon>Eukaryota</taxon>
        <taxon>Fungi</taxon>
        <taxon>Dikarya</taxon>
        <taxon>Basidiomycota</taxon>
        <taxon>Agaricomycotina</taxon>
        <taxon>Agaricomycetes</taxon>
        <taxon>Agaricomycetidae</taxon>
        <taxon>Agaricales</taxon>
        <taxon>Marasmiineae</taxon>
        <taxon>Omphalotaceae</taxon>
        <taxon>Gymnopus</taxon>
    </lineage>
</organism>
<dbReference type="GO" id="GO:0006310">
    <property type="term" value="P:DNA recombination"/>
    <property type="evidence" value="ECO:0007669"/>
    <property type="project" value="TreeGrafter"/>
</dbReference>
<dbReference type="SUPFAM" id="SSF52540">
    <property type="entry name" value="P-loop containing nucleoside triphosphate hydrolases"/>
    <property type="match status" value="2"/>
</dbReference>
<dbReference type="EC" id="5.6.2.4" evidence="5"/>
<dbReference type="PANTHER" id="PTHR13710">
    <property type="entry name" value="DNA HELICASE RECQ FAMILY MEMBER"/>
    <property type="match status" value="1"/>
</dbReference>
<keyword evidence="7" id="KW-0378">Hydrolase</keyword>
<dbReference type="GO" id="GO:0016787">
    <property type="term" value="F:hydrolase activity"/>
    <property type="evidence" value="ECO:0007669"/>
    <property type="project" value="UniProtKB-KW"/>
</dbReference>
<comment type="similarity">
    <text evidence="1">Belongs to the helicase family. RecQ subfamily.</text>
</comment>
<dbReference type="GO" id="GO:0009378">
    <property type="term" value="F:four-way junction helicase activity"/>
    <property type="evidence" value="ECO:0007669"/>
    <property type="project" value="TreeGrafter"/>
</dbReference>
<dbReference type="InterPro" id="IPR011545">
    <property type="entry name" value="DEAD/DEAH_box_helicase_dom"/>
</dbReference>
<dbReference type="GO" id="GO:0003677">
    <property type="term" value="F:DNA binding"/>
    <property type="evidence" value="ECO:0007669"/>
    <property type="project" value="UniProtKB-KW"/>
</dbReference>
<dbReference type="GO" id="GO:0005694">
    <property type="term" value="C:chromosome"/>
    <property type="evidence" value="ECO:0007669"/>
    <property type="project" value="TreeGrafter"/>
</dbReference>
<dbReference type="PROSITE" id="PS51192">
    <property type="entry name" value="HELICASE_ATP_BIND_1"/>
    <property type="match status" value="1"/>
</dbReference>
<feature type="domain" description="Helicase ATP-binding" evidence="6">
    <location>
        <begin position="42"/>
        <end position="199"/>
    </location>
</feature>
<protein>
    <recommendedName>
        <fullName evidence="5">DNA 3'-5' helicase</fullName>
        <ecNumber evidence="5">5.6.2.4</ecNumber>
    </recommendedName>
</protein>
<evidence type="ECO:0000313" key="8">
    <source>
        <dbReference type="Proteomes" id="UP000799118"/>
    </source>
</evidence>
<evidence type="ECO:0000256" key="5">
    <source>
        <dbReference type="ARBA" id="ARBA00034808"/>
    </source>
</evidence>
<dbReference type="EMBL" id="ML769406">
    <property type="protein sequence ID" value="KAE9405872.1"/>
    <property type="molecule type" value="Genomic_DNA"/>
</dbReference>
<dbReference type="InterPro" id="IPR014001">
    <property type="entry name" value="Helicase_ATP-bd"/>
</dbReference>
<dbReference type="GO" id="GO:0006281">
    <property type="term" value="P:DNA repair"/>
    <property type="evidence" value="ECO:0007669"/>
    <property type="project" value="TreeGrafter"/>
</dbReference>
<dbReference type="AlphaFoldDB" id="A0A6A4I264"/>
<dbReference type="Pfam" id="PF00270">
    <property type="entry name" value="DEAD"/>
    <property type="match status" value="2"/>
</dbReference>
<keyword evidence="2" id="KW-0238">DNA-binding</keyword>
<dbReference type="OrthoDB" id="10261556at2759"/>
<dbReference type="GO" id="GO:0043138">
    <property type="term" value="F:3'-5' DNA helicase activity"/>
    <property type="evidence" value="ECO:0007669"/>
    <property type="project" value="UniProtKB-EC"/>
</dbReference>
<reference evidence="7" key="1">
    <citation type="journal article" date="2019" name="Environ. Microbiol.">
        <title>Fungal ecological strategies reflected in gene transcription - a case study of two litter decomposers.</title>
        <authorList>
            <person name="Barbi F."/>
            <person name="Kohler A."/>
            <person name="Barry K."/>
            <person name="Baskaran P."/>
            <person name="Daum C."/>
            <person name="Fauchery L."/>
            <person name="Ihrmark K."/>
            <person name="Kuo A."/>
            <person name="LaButti K."/>
            <person name="Lipzen A."/>
            <person name="Morin E."/>
            <person name="Grigoriev I.V."/>
            <person name="Henrissat B."/>
            <person name="Lindahl B."/>
            <person name="Martin F."/>
        </authorList>
    </citation>
    <scope>NUCLEOTIDE SEQUENCE</scope>
    <source>
        <strain evidence="7">JB14</strain>
    </source>
</reference>
<evidence type="ECO:0000256" key="1">
    <source>
        <dbReference type="ARBA" id="ARBA00005446"/>
    </source>
</evidence>
<keyword evidence="8" id="KW-1185">Reference proteome</keyword>
<dbReference type="Gene3D" id="3.40.50.300">
    <property type="entry name" value="P-loop containing nucleotide triphosphate hydrolases"/>
    <property type="match status" value="3"/>
</dbReference>
<dbReference type="PANTHER" id="PTHR13710:SF105">
    <property type="entry name" value="ATP-DEPENDENT DNA HELICASE Q1"/>
    <property type="match status" value="1"/>
</dbReference>
<dbReference type="GO" id="GO:0005524">
    <property type="term" value="F:ATP binding"/>
    <property type="evidence" value="ECO:0007669"/>
    <property type="project" value="InterPro"/>
</dbReference>
<evidence type="ECO:0000256" key="3">
    <source>
        <dbReference type="ARBA" id="ARBA00023235"/>
    </source>
</evidence>
<evidence type="ECO:0000256" key="2">
    <source>
        <dbReference type="ARBA" id="ARBA00023125"/>
    </source>
</evidence>
<name>A0A6A4I264_9AGAR</name>
<evidence type="ECO:0000256" key="4">
    <source>
        <dbReference type="ARBA" id="ARBA00034617"/>
    </source>
</evidence>
<evidence type="ECO:0000259" key="6">
    <source>
        <dbReference type="PROSITE" id="PS51192"/>
    </source>
</evidence>
<dbReference type="InterPro" id="IPR027417">
    <property type="entry name" value="P-loop_NTPase"/>
</dbReference>
<dbReference type="Proteomes" id="UP000799118">
    <property type="component" value="Unassembled WGS sequence"/>
</dbReference>
<gene>
    <name evidence="7" type="ORF">BT96DRAFT_811667</name>
</gene>
<accession>A0A6A4I264</accession>